<keyword evidence="11" id="KW-1185">Reference proteome</keyword>
<dbReference type="EMBL" id="JAPTGG010000017">
    <property type="protein sequence ID" value="MCZ0866818.1"/>
    <property type="molecule type" value="Genomic_DNA"/>
</dbReference>
<dbReference type="Pfam" id="PF09976">
    <property type="entry name" value="TPR_21"/>
    <property type="match status" value="1"/>
</dbReference>
<sequence length="222" mass="24202">MSTDYQSDEEQIEAIKKWWKENGKSTVTGIALALAAVFGWQGWQKQQQETNYAASAAYQNLLNVVAKDQAPLNDEQIASANYLADILKNDYSATAYAQFAALYKAQLAVKAGKLTDAEAELRWVLSQSPVEEVKAQAHLRLAKVLLASEKYDLALAELAQPASAYKPLYTELKGDIYLAQGDVSAARDAYLQAKTLATATANASANNLLELKIQQLKVAEGV</sequence>
<dbReference type="GO" id="GO:0044877">
    <property type="term" value="F:protein-containing complex binding"/>
    <property type="evidence" value="ECO:0007669"/>
    <property type="project" value="InterPro"/>
</dbReference>
<evidence type="ECO:0000256" key="8">
    <source>
        <dbReference type="ARBA" id="ARBA00024235"/>
    </source>
</evidence>
<keyword evidence="3" id="KW-0812">Transmembrane</keyword>
<evidence type="ECO:0000256" key="4">
    <source>
        <dbReference type="ARBA" id="ARBA00022989"/>
    </source>
</evidence>
<keyword evidence="5" id="KW-0472">Membrane</keyword>
<evidence type="ECO:0000259" key="9">
    <source>
        <dbReference type="Pfam" id="PF09976"/>
    </source>
</evidence>
<evidence type="ECO:0000256" key="5">
    <source>
        <dbReference type="ARBA" id="ARBA00023136"/>
    </source>
</evidence>
<evidence type="ECO:0000256" key="1">
    <source>
        <dbReference type="ARBA" id="ARBA00004401"/>
    </source>
</evidence>
<keyword evidence="4" id="KW-1133">Transmembrane helix</keyword>
<gene>
    <name evidence="10" type="ORF">O0V09_16530</name>
</gene>
<keyword evidence="6" id="KW-0143">Chaperone</keyword>
<feature type="domain" description="Ancillary SecYEG translocon subunit/Cell division coordinator CpoB TPR" evidence="9">
    <location>
        <begin position="16"/>
        <end position="217"/>
    </location>
</feature>
<dbReference type="RefSeq" id="WP_258332767.1">
    <property type="nucleotide sequence ID" value="NZ_JAPTGG010000017.1"/>
</dbReference>
<evidence type="ECO:0000256" key="3">
    <source>
        <dbReference type="ARBA" id="ARBA00022692"/>
    </source>
</evidence>
<dbReference type="AlphaFoldDB" id="A0A9J6RR30"/>
<proteinExistence type="inferred from homology"/>
<evidence type="ECO:0000256" key="2">
    <source>
        <dbReference type="ARBA" id="ARBA00022475"/>
    </source>
</evidence>
<dbReference type="InterPro" id="IPR026039">
    <property type="entry name" value="YfgM"/>
</dbReference>
<dbReference type="Gene3D" id="1.25.40.10">
    <property type="entry name" value="Tetratricopeptide repeat domain"/>
    <property type="match status" value="1"/>
</dbReference>
<evidence type="ECO:0000256" key="6">
    <source>
        <dbReference type="ARBA" id="ARBA00023186"/>
    </source>
</evidence>
<evidence type="ECO:0000313" key="11">
    <source>
        <dbReference type="Proteomes" id="UP001069090"/>
    </source>
</evidence>
<dbReference type="InterPro" id="IPR011990">
    <property type="entry name" value="TPR-like_helical_dom_sf"/>
</dbReference>
<organism evidence="10 11">
    <name type="scientific">Dasania phycosphaerae</name>
    <dbReference type="NCBI Taxonomy" id="2950436"/>
    <lineage>
        <taxon>Bacteria</taxon>
        <taxon>Pseudomonadati</taxon>
        <taxon>Pseudomonadota</taxon>
        <taxon>Gammaproteobacteria</taxon>
        <taxon>Cellvibrionales</taxon>
        <taxon>Spongiibacteraceae</taxon>
        <taxon>Dasania</taxon>
    </lineage>
</organism>
<name>A0A9J6RR30_9GAMM</name>
<comment type="subcellular location">
    <subcellularLocation>
        <location evidence="1">Cell membrane</location>
        <topology evidence="1">Single-pass type II membrane protein</topology>
    </subcellularLocation>
</comment>
<dbReference type="PANTHER" id="PTHR38035">
    <property type="entry name" value="UPF0070 PROTEIN YFGM"/>
    <property type="match status" value="1"/>
</dbReference>
<dbReference type="GO" id="GO:0005886">
    <property type="term" value="C:plasma membrane"/>
    <property type="evidence" value="ECO:0007669"/>
    <property type="project" value="UniProtKB-SubCell"/>
</dbReference>
<dbReference type="InterPro" id="IPR018704">
    <property type="entry name" value="SecYEG/CpoB_TPR"/>
</dbReference>
<reference evidence="10 11" key="1">
    <citation type="submission" date="2022-12" db="EMBL/GenBank/DDBJ databases">
        <title>Dasania phycosphaerae sp. nov., isolated from particulate material of the south coast of Korea.</title>
        <authorList>
            <person name="Jiang Y."/>
        </authorList>
    </citation>
    <scope>NUCLEOTIDE SEQUENCE [LARGE SCALE GENOMIC DNA]</scope>
    <source>
        <strain evidence="10 11">GY-19</strain>
    </source>
</reference>
<comment type="caution">
    <text evidence="10">The sequence shown here is derived from an EMBL/GenBank/DDBJ whole genome shotgun (WGS) entry which is preliminary data.</text>
</comment>
<protein>
    <recommendedName>
        <fullName evidence="8">Ancillary SecYEG translocon subunit</fullName>
    </recommendedName>
</protein>
<accession>A0A9J6RR30</accession>
<evidence type="ECO:0000313" key="10">
    <source>
        <dbReference type="EMBL" id="MCZ0866818.1"/>
    </source>
</evidence>
<dbReference type="Proteomes" id="UP001069090">
    <property type="component" value="Unassembled WGS sequence"/>
</dbReference>
<keyword evidence="2" id="KW-1003">Cell membrane</keyword>
<evidence type="ECO:0000256" key="7">
    <source>
        <dbReference type="ARBA" id="ARBA00024197"/>
    </source>
</evidence>
<dbReference type="PANTHER" id="PTHR38035:SF1">
    <property type="entry name" value="ANCILLARY SECYEG TRANSLOCON SUBUNIT"/>
    <property type="match status" value="1"/>
</dbReference>
<comment type="similarity">
    <text evidence="7">Belongs to the YfgM family.</text>
</comment>
<dbReference type="PIRSF" id="PIRSF006170">
    <property type="entry name" value="YfgM"/>
    <property type="match status" value="1"/>
</dbReference>
<dbReference type="SUPFAM" id="SSF48452">
    <property type="entry name" value="TPR-like"/>
    <property type="match status" value="1"/>
</dbReference>